<gene>
    <name evidence="1" type="ORF">RSO01_17820</name>
</gene>
<organism evidence="1 2">
    <name type="scientific">Reyranella soli</name>
    <dbReference type="NCBI Taxonomy" id="1230389"/>
    <lineage>
        <taxon>Bacteria</taxon>
        <taxon>Pseudomonadati</taxon>
        <taxon>Pseudomonadota</taxon>
        <taxon>Alphaproteobacteria</taxon>
        <taxon>Hyphomicrobiales</taxon>
        <taxon>Reyranellaceae</taxon>
        <taxon>Reyranella</taxon>
    </lineage>
</organism>
<proteinExistence type="predicted"/>
<keyword evidence="2" id="KW-1185">Reference proteome</keyword>
<dbReference type="EMBL" id="BKAJ01000031">
    <property type="protein sequence ID" value="GEP54616.1"/>
    <property type="molecule type" value="Genomic_DNA"/>
</dbReference>
<protein>
    <recommendedName>
        <fullName evidence="3">STAS/SEC14 domain-containing protein</fullName>
    </recommendedName>
</protein>
<evidence type="ECO:0000313" key="1">
    <source>
        <dbReference type="EMBL" id="GEP54616.1"/>
    </source>
</evidence>
<dbReference type="AlphaFoldDB" id="A0A512N6J7"/>
<accession>A0A512N6J7</accession>
<name>A0A512N6J7_9HYPH</name>
<sequence length="124" mass="13629">MPIHFTIDHKARYVEAKFDGHLVLKDIEDFCDAVVGQNGLSYRKLIDGRTAYGTYNDADVMALGARLSAYETYGPRGALALVPAPEFSLELVDRLMNLGKGGRPAKGFLSIDAARKWLAEQPEA</sequence>
<dbReference type="RefSeq" id="WP_147148326.1">
    <property type="nucleotide sequence ID" value="NZ_BKAJ01000031.1"/>
</dbReference>
<comment type="caution">
    <text evidence="1">The sequence shown here is derived from an EMBL/GenBank/DDBJ whole genome shotgun (WGS) entry which is preliminary data.</text>
</comment>
<evidence type="ECO:0000313" key="2">
    <source>
        <dbReference type="Proteomes" id="UP000321058"/>
    </source>
</evidence>
<evidence type="ECO:0008006" key="3">
    <source>
        <dbReference type="Google" id="ProtNLM"/>
    </source>
</evidence>
<dbReference type="Proteomes" id="UP000321058">
    <property type="component" value="Unassembled WGS sequence"/>
</dbReference>
<reference evidence="1 2" key="1">
    <citation type="submission" date="2019-07" db="EMBL/GenBank/DDBJ databases">
        <title>Whole genome shotgun sequence of Reyranella soli NBRC 108950.</title>
        <authorList>
            <person name="Hosoyama A."/>
            <person name="Uohara A."/>
            <person name="Ohji S."/>
            <person name="Ichikawa N."/>
        </authorList>
    </citation>
    <scope>NUCLEOTIDE SEQUENCE [LARGE SCALE GENOMIC DNA]</scope>
    <source>
        <strain evidence="1 2">NBRC 108950</strain>
    </source>
</reference>
<dbReference type="OrthoDB" id="7375827at2"/>